<feature type="coiled-coil region" evidence="3">
    <location>
        <begin position="50"/>
        <end position="77"/>
    </location>
</feature>
<dbReference type="GO" id="GO:0044423">
    <property type="term" value="C:virion component"/>
    <property type="evidence" value="ECO:0007669"/>
    <property type="project" value="UniProtKB-KW"/>
</dbReference>
<feature type="domain" description="Phage capsid-like C-terminal" evidence="4">
    <location>
        <begin position="254"/>
        <end position="416"/>
    </location>
</feature>
<dbReference type="NCBIfam" id="TIGR01554">
    <property type="entry name" value="major_cap_HK97"/>
    <property type="match status" value="1"/>
</dbReference>
<name>J7F9G3_9CAUD</name>
<dbReference type="RefSeq" id="YP_007006570.1">
    <property type="nucleotide sequence ID" value="NC_019519.1"/>
</dbReference>
<dbReference type="KEGG" id="vg:14012067"/>
<gene>
    <name evidence="5" type="ORF">7-7-1_000115</name>
</gene>
<reference evidence="5 6" key="1">
    <citation type="submission" date="2011-12" db="EMBL/GenBank/DDBJ databases">
        <title>The genome sequence of the flagella-specific Agrobacterium bacteriophage 7-7-1.</title>
        <authorList>
            <person name="Schmitt R."/>
            <person name="Van den Bossche A."/>
            <person name="Lavigne R."/>
            <person name="Kropinski A.M."/>
        </authorList>
    </citation>
    <scope>NUCLEOTIDE SEQUENCE [LARGE SCALE GENOMIC DNA]</scope>
</reference>
<dbReference type="GeneID" id="14012067"/>
<dbReference type="Proteomes" id="UP000003754">
    <property type="component" value="Segment"/>
</dbReference>
<comment type="subcellular location">
    <subcellularLocation>
        <location evidence="1">Virion</location>
    </subcellularLocation>
</comment>
<dbReference type="EMBL" id="JQ312117">
    <property type="protein sequence ID" value="AFH19812.1"/>
    <property type="molecule type" value="Genomic_DNA"/>
</dbReference>
<keyword evidence="3" id="KW-0175">Coiled coil</keyword>
<evidence type="ECO:0000259" key="4">
    <source>
        <dbReference type="Pfam" id="PF05065"/>
    </source>
</evidence>
<evidence type="ECO:0000313" key="6">
    <source>
        <dbReference type="Proteomes" id="UP000003754"/>
    </source>
</evidence>
<proteinExistence type="predicted"/>
<dbReference type="InterPro" id="IPR054612">
    <property type="entry name" value="Phage_capsid-like_C"/>
</dbReference>
<evidence type="ECO:0000313" key="5">
    <source>
        <dbReference type="EMBL" id="AFH19812.1"/>
    </source>
</evidence>
<accession>J7F9G3</accession>
<protein>
    <submittedName>
        <fullName evidence="5">Major capsid protein</fullName>
    </submittedName>
</protein>
<evidence type="ECO:0000256" key="3">
    <source>
        <dbReference type="SAM" id="Coils"/>
    </source>
</evidence>
<keyword evidence="6" id="KW-1185">Reference proteome</keyword>
<dbReference type="InterPro" id="IPR024455">
    <property type="entry name" value="Phage_capsid"/>
</dbReference>
<dbReference type="Pfam" id="PF05065">
    <property type="entry name" value="Phage_capsid"/>
    <property type="match status" value="1"/>
</dbReference>
<organism evidence="5 6">
    <name type="scientific">Agrobacterium phage 7-7-1</name>
    <dbReference type="NCBI Taxonomy" id="1161931"/>
    <lineage>
        <taxon>Viruses</taxon>
        <taxon>Duplodnaviria</taxon>
        <taxon>Heunggongvirae</taxon>
        <taxon>Uroviricota</taxon>
        <taxon>Caudoviricetes</taxon>
        <taxon>Schmittlotzvirus</taxon>
        <taxon>Schmittlotzvirus sv771</taxon>
    </lineage>
</organism>
<keyword evidence="2" id="KW-0946">Virion</keyword>
<evidence type="ECO:0000256" key="2">
    <source>
        <dbReference type="ARBA" id="ARBA00022844"/>
    </source>
</evidence>
<sequence>MANKESEQNGLEAISGDIEKLSSNVDLFSKAMDDKYKELTARFDGQKSDSEEIRKAAEQATKEYAELSAKHQFFTEELVAMKARLDSPIMRSQADLDDHDRKTAIQLQRNMHEFRGGDPKEFVADESNLVDLKAYRSAVRKMLKVGIESKERVISSMTDVERKAFEASTIGPAFFTPQVLALEVDCNIECASLLDLYGQIEVSRSTFTYMKIADYGQLGEYTCDAKCDAEFGEPGNIRHLEGKTYDYRGVFCFNRKNLQEANYDFLSFMIGAAQRSHRINRNRALMVGDGINEPKGWLKEDCFPTFLTLPVNTGTPENPVQTPAFLAQDWRRFVTSFPAEYGDARSVMHQNVFGYLAAMVDANGRFLFGDGDLTFSPDLVRERIRISNCLPDPTEGNTKGGTGQDAFAAGSFIAAQAAWKTAYYAVEKRPMFFEQYEGGSSAWCVKYQFGAEDGGFVGCCEHGRVLRIG</sequence>
<evidence type="ECO:0000256" key="1">
    <source>
        <dbReference type="ARBA" id="ARBA00004328"/>
    </source>
</evidence>
<dbReference type="SUPFAM" id="SSF56563">
    <property type="entry name" value="Major capsid protein gp5"/>
    <property type="match status" value="1"/>
</dbReference>